<dbReference type="OrthoDB" id="191139at2759"/>
<comment type="caution">
    <text evidence="3">The sequence shown here is derived from an EMBL/GenBank/DDBJ whole genome shotgun (WGS) entry which is preliminary data.</text>
</comment>
<protein>
    <submittedName>
        <fullName evidence="3">Uncharacterized protein</fullName>
    </submittedName>
</protein>
<dbReference type="PANTHER" id="PTHR42034">
    <property type="entry name" value="CHROMOSOME 7, WHOLE GENOME SHOTGUN SEQUENCE-RELATED"/>
    <property type="match status" value="1"/>
</dbReference>
<dbReference type="SMART" id="SM00248">
    <property type="entry name" value="ANK"/>
    <property type="match status" value="2"/>
</dbReference>
<proteinExistence type="predicted"/>
<keyword evidence="1" id="KW-0040">ANK repeat</keyword>
<dbReference type="Gene3D" id="3.30.559.30">
    <property type="entry name" value="Nonribosomal peptide synthetase, condensation domain"/>
    <property type="match status" value="1"/>
</dbReference>
<dbReference type="InterPro" id="IPR036770">
    <property type="entry name" value="Ankyrin_rpt-contain_sf"/>
</dbReference>
<reference evidence="4" key="2">
    <citation type="submission" date="2013-04" db="EMBL/GenBank/DDBJ databases">
        <title>Genomic mechanisms accounting for the adaptation to parasitism in nematode-trapping fungi.</title>
        <authorList>
            <person name="Ahren D.G."/>
        </authorList>
    </citation>
    <scope>NUCLEOTIDE SEQUENCE [LARGE SCALE GENOMIC DNA]</scope>
    <source>
        <strain evidence="4">CBS 200.50</strain>
    </source>
</reference>
<accession>S8AAB0</accession>
<dbReference type="PROSITE" id="PS50297">
    <property type="entry name" value="ANK_REP_REGION"/>
    <property type="match status" value="1"/>
</dbReference>
<dbReference type="Gene3D" id="3.30.559.10">
    <property type="entry name" value="Chloramphenicol acetyltransferase-like domain"/>
    <property type="match status" value="1"/>
</dbReference>
<dbReference type="InterPro" id="IPR023213">
    <property type="entry name" value="CAT-like_dom_sf"/>
</dbReference>
<evidence type="ECO:0000256" key="2">
    <source>
        <dbReference type="SAM" id="MobiDB-lite"/>
    </source>
</evidence>
<evidence type="ECO:0000313" key="3">
    <source>
        <dbReference type="EMBL" id="EPS39829.1"/>
    </source>
</evidence>
<dbReference type="PANTHER" id="PTHR42034:SF1">
    <property type="entry name" value="CONDENSATION DOMAIN-CONTAINING PROTEIN"/>
    <property type="match status" value="1"/>
</dbReference>
<organism evidence="3 4">
    <name type="scientific">Dactylellina haptotyla (strain CBS 200.50)</name>
    <name type="common">Nematode-trapping fungus</name>
    <name type="synonym">Monacrosporium haptotylum</name>
    <dbReference type="NCBI Taxonomy" id="1284197"/>
    <lineage>
        <taxon>Eukaryota</taxon>
        <taxon>Fungi</taxon>
        <taxon>Dikarya</taxon>
        <taxon>Ascomycota</taxon>
        <taxon>Pezizomycotina</taxon>
        <taxon>Orbiliomycetes</taxon>
        <taxon>Orbiliales</taxon>
        <taxon>Orbiliaceae</taxon>
        <taxon>Dactylellina</taxon>
    </lineage>
</organism>
<dbReference type="HOGENOM" id="CLU_278486_0_0_1"/>
<evidence type="ECO:0000313" key="4">
    <source>
        <dbReference type="Proteomes" id="UP000015100"/>
    </source>
</evidence>
<dbReference type="PROSITE" id="PS50088">
    <property type="entry name" value="ANK_REPEAT"/>
    <property type="match status" value="1"/>
</dbReference>
<reference evidence="3 4" key="1">
    <citation type="journal article" date="2013" name="PLoS Genet.">
        <title>Genomic mechanisms accounting for the adaptation to parasitism in nematode-trapping fungi.</title>
        <authorList>
            <person name="Meerupati T."/>
            <person name="Andersson K.M."/>
            <person name="Friman E."/>
            <person name="Kumar D."/>
            <person name="Tunlid A."/>
            <person name="Ahren D."/>
        </authorList>
    </citation>
    <scope>NUCLEOTIDE SEQUENCE [LARGE SCALE GENOMIC DNA]</scope>
    <source>
        <strain evidence="3 4">CBS 200.50</strain>
    </source>
</reference>
<dbReference type="EMBL" id="AQGS01000443">
    <property type="protein sequence ID" value="EPS39829.1"/>
    <property type="molecule type" value="Genomic_DNA"/>
</dbReference>
<evidence type="ECO:0000256" key="1">
    <source>
        <dbReference type="PROSITE-ProRule" id="PRU00023"/>
    </source>
</evidence>
<dbReference type="STRING" id="1284197.S8AAB0"/>
<dbReference type="Proteomes" id="UP000015100">
    <property type="component" value="Unassembled WGS sequence"/>
</dbReference>
<keyword evidence="4" id="KW-1185">Reference proteome</keyword>
<gene>
    <name evidence="3" type="ORF">H072_6264</name>
</gene>
<dbReference type="InterPro" id="IPR002110">
    <property type="entry name" value="Ankyrin_rpt"/>
</dbReference>
<sequence>MPTEAELEKWVEETVRIDRPGKGGREVALEAPAPGTARLYFLPLRNGIFVQVHHALIDGVGSMMILNYFLKALRDAKNPQKFGDGPVRLAPSPTRVRNAEIPSQDAMNKGNKLLINMVTFSESDSWTIIKACKAQCLTPTHAVTAAAAQALLEHTGVESGNFTSFFNVNMRPLLPEPYNTYAPATFFTPGFSVIPASTSTDFLDLAERVKHEYNGIGYHVAQSAGWPSRETGRSQPHKSNTESPPPPTASTAGCTSVAKRNTSGAVLAKYDAELKYFYFARRYTRDQVRNAMKAIFKLDAKASEYTYHLNKPEFKKYVKNEEWQAIAPYYHACEELGRQLVIKINGSYVIEPSVVKKEIGRNILLSQKPRIMQQKDTIIQNSTQSLELGRVQACISSNNNNAITRQAIPISILANLPSAQSSELWVDACQDIVPNLGESFAEGHATGIKRLLFLLSNNLFRNAQIDDLLDEIGSSTQSAGVQSISSEPGLSQFLQALLSLKTVAVEHALENILPLLILRGEVDLISHLFKIHGAIPVKWYIAFLEISLEQSHGYFFRTNSDRRVLFYKYRSNKRIIGQFLAKGIEIHQPFAVTCTETAVLLECAIRERLVKLDTLLIGLPPDLKWPEVETCYVKVYGGPVLSYNNCFSLLELLEFGFRKSLHTIAMEAIFRNDFGKAFILLSYSKLNLTKEELELLEYHSSSTGGTETVSVWDIVGVDGFKQLIRHIEQETGNLMENSTEFRGSPIYGWIQELLLVSFALGSSDLRYFLLGLLQAEKDPTGKLVDICVLEATLLLINRSRLPLKFYNHITTTGLWGNSSLSDIVIEWVVKLATTLYPSGDGKSAAPVLSKLLHCSIHARNTPLFEVSIQMGADVNAPDSTGKSPLVNIIFQWIPKDALDRTGCFESMERLLQQLFLAGAQYTQIDLMILLKRNILISGQQGAPVIKINNTATFRFKYPERHVSISRNIKMDDTRASQRARDREGLLNYLPELLAEMLMWSFGDCRTALYYAMEQGSLDIATYLVECGADIHASIYGNPWDNCESRSVLEKAVELGRLDFVALFLSVDISARDVALKAAIRCGASKMADWIQKEWGGKIMGTWSAMKEISDIPLEKKRKSVTHAGSRRSLLPMGTE</sequence>
<feature type="region of interest" description="Disordered" evidence="2">
    <location>
        <begin position="224"/>
        <end position="255"/>
    </location>
</feature>
<dbReference type="Pfam" id="PF00023">
    <property type="entry name" value="Ank"/>
    <property type="match status" value="1"/>
</dbReference>
<dbReference type="AlphaFoldDB" id="S8AAB0"/>
<name>S8AAB0_DACHA</name>
<dbReference type="SUPFAM" id="SSF52777">
    <property type="entry name" value="CoA-dependent acyltransferases"/>
    <property type="match status" value="1"/>
</dbReference>
<dbReference type="SUPFAM" id="SSF48403">
    <property type="entry name" value="Ankyrin repeat"/>
    <property type="match status" value="1"/>
</dbReference>
<feature type="repeat" description="ANK" evidence="1">
    <location>
        <begin position="1003"/>
        <end position="1035"/>
    </location>
</feature>
<dbReference type="Gene3D" id="1.25.40.20">
    <property type="entry name" value="Ankyrin repeat-containing domain"/>
    <property type="match status" value="1"/>
</dbReference>